<evidence type="ECO:0000256" key="1">
    <source>
        <dbReference type="ARBA" id="ARBA00006987"/>
    </source>
</evidence>
<comment type="similarity">
    <text evidence="1">Belongs to the UPF0065 (bug) family.</text>
</comment>
<protein>
    <submittedName>
        <fullName evidence="2">Tripartite tricarboxylate transporter family receptor</fullName>
    </submittedName>
</protein>
<dbReference type="Proteomes" id="UP000199017">
    <property type="component" value="Unassembled WGS sequence"/>
</dbReference>
<organism evidence="2 3">
    <name type="scientific">Alteribacillus bidgolensis</name>
    <dbReference type="NCBI Taxonomy" id="930129"/>
    <lineage>
        <taxon>Bacteria</taxon>
        <taxon>Bacillati</taxon>
        <taxon>Bacillota</taxon>
        <taxon>Bacilli</taxon>
        <taxon>Bacillales</taxon>
        <taxon>Bacillaceae</taxon>
        <taxon>Alteribacillus</taxon>
    </lineage>
</organism>
<keyword evidence="2" id="KW-0675">Receptor</keyword>
<dbReference type="Gene3D" id="3.40.190.150">
    <property type="entry name" value="Bordetella uptake gene, domain 1"/>
    <property type="match status" value="1"/>
</dbReference>
<name>A0A1G8FVB2_9BACI</name>
<dbReference type="PANTHER" id="PTHR42928:SF5">
    <property type="entry name" value="BLR1237 PROTEIN"/>
    <property type="match status" value="1"/>
</dbReference>
<dbReference type="CDD" id="cd07012">
    <property type="entry name" value="PBP2_Bug_TTT"/>
    <property type="match status" value="1"/>
</dbReference>
<dbReference type="InterPro" id="IPR005064">
    <property type="entry name" value="BUG"/>
</dbReference>
<dbReference type="STRING" id="930129.SAMN05216352_103101"/>
<sequence length="196" mass="22131">MTMVNGVVVRADSEYEDAKDLIEDAVENPEEINIGTSVGAFTHFQLLDIQEKTDAKFNLVDAGDFSERNAALLGGQLDVIPIQLGLVNDYLESGDMKALGVLSEERLEYFPEVPTFKELGIDSTFEKFFFMGFPPETPDDIVNTFTQAVEKATKNEEYIEKAKGYGMEPEYMNPEEAENLMEERQQLYTEINKSNE</sequence>
<reference evidence="2 3" key="1">
    <citation type="submission" date="2016-10" db="EMBL/GenBank/DDBJ databases">
        <authorList>
            <person name="de Groot N.N."/>
        </authorList>
    </citation>
    <scope>NUCLEOTIDE SEQUENCE [LARGE SCALE GENOMIC DNA]</scope>
    <source>
        <strain evidence="3">P4B,CCM 7963,CECT 7998,DSM 25260,IBRC-M 10614,KCTC 13821</strain>
    </source>
</reference>
<dbReference type="AlphaFoldDB" id="A0A1G8FVB2"/>
<evidence type="ECO:0000313" key="3">
    <source>
        <dbReference type="Proteomes" id="UP000199017"/>
    </source>
</evidence>
<keyword evidence="3" id="KW-1185">Reference proteome</keyword>
<dbReference type="InterPro" id="IPR042100">
    <property type="entry name" value="Bug_dom1"/>
</dbReference>
<dbReference type="Pfam" id="PF03401">
    <property type="entry name" value="TctC"/>
    <property type="match status" value="1"/>
</dbReference>
<dbReference type="EMBL" id="FNDU01000003">
    <property type="protein sequence ID" value="SDH86067.1"/>
    <property type="molecule type" value="Genomic_DNA"/>
</dbReference>
<proteinExistence type="inferred from homology"/>
<gene>
    <name evidence="2" type="ORF">SAMN05216352_103101</name>
</gene>
<dbReference type="Gene3D" id="3.40.190.10">
    <property type="entry name" value="Periplasmic binding protein-like II"/>
    <property type="match status" value="1"/>
</dbReference>
<dbReference type="PANTHER" id="PTHR42928">
    <property type="entry name" value="TRICARBOXYLATE-BINDING PROTEIN"/>
    <property type="match status" value="1"/>
</dbReference>
<evidence type="ECO:0000313" key="2">
    <source>
        <dbReference type="EMBL" id="SDH86067.1"/>
    </source>
</evidence>
<accession>A0A1G8FVB2</accession>
<dbReference type="SUPFAM" id="SSF53850">
    <property type="entry name" value="Periplasmic binding protein-like II"/>
    <property type="match status" value="1"/>
</dbReference>